<dbReference type="EC" id="3.1.3.16" evidence="1"/>
<organism evidence="1 2">
    <name type="scientific">Ichthyophthirius multifiliis</name>
    <name type="common">White spot disease agent</name>
    <name type="synonym">Ich</name>
    <dbReference type="NCBI Taxonomy" id="5932"/>
    <lineage>
        <taxon>Eukaryota</taxon>
        <taxon>Sar</taxon>
        <taxon>Alveolata</taxon>
        <taxon>Ciliophora</taxon>
        <taxon>Intramacronucleata</taxon>
        <taxon>Oligohymenophorea</taxon>
        <taxon>Hymenostomatida</taxon>
        <taxon>Ophryoglenina</taxon>
        <taxon>Ichthyophthirius</taxon>
    </lineage>
</organism>
<name>G0QXZ7_ICHMU</name>
<sequence length="334" mass="39485">MESIQNIYKCIGAKPHPQMSEDLIIQNEKVTKNQIANEDQQQNNQPKQEQDKGQYLLFQNRKVDYLAIKILQLIVPFFNNFYALKFVNNDLDEHVITQILQLIQQNNHINKLFFEWNVLDQRLKEVFIPHLANTNLEFLILRSNQVNDNVLKLLCEQIKNNPNCQIKYIELYNNTFTKEGLNYLGLLFESYHKIEYLGLAKNNIKSLDDVKEILTRVGKKILTPEELSHYRDKEKERETLIAKATKQKRKINEDMLPYLEPLLQVAEGQFALFKNGQVKMINLSLNYISEQDNDFLDKFLVNQNEEIQLVLLANNFEPKIKEKLKKKYKKNLQI</sequence>
<dbReference type="InParanoid" id="G0QXZ7"/>
<keyword evidence="2" id="KW-1185">Reference proteome</keyword>
<gene>
    <name evidence="1" type="ORF">IMG5_146290</name>
</gene>
<protein>
    <submittedName>
        <fullName evidence="1">Leucine rich repeat protein</fullName>
        <ecNumber evidence="1">3.1.3.16</ecNumber>
    </submittedName>
</protein>
<dbReference type="eggNOG" id="ENOG502SSC9">
    <property type="taxonomic scope" value="Eukaryota"/>
</dbReference>
<reference evidence="1 2" key="1">
    <citation type="submission" date="2011-07" db="EMBL/GenBank/DDBJ databases">
        <authorList>
            <person name="Coyne R."/>
            <person name="Brami D."/>
            <person name="Johnson J."/>
            <person name="Hostetler J."/>
            <person name="Hannick L."/>
            <person name="Clark T."/>
            <person name="Cassidy-Hanley D."/>
            <person name="Inman J."/>
        </authorList>
    </citation>
    <scope>NUCLEOTIDE SEQUENCE [LARGE SCALE GENOMIC DNA]</scope>
    <source>
        <strain evidence="1 2">G5</strain>
    </source>
</reference>
<dbReference type="Gene3D" id="3.80.10.10">
    <property type="entry name" value="Ribonuclease Inhibitor"/>
    <property type="match status" value="1"/>
</dbReference>
<dbReference type="GO" id="GO:0004722">
    <property type="term" value="F:protein serine/threonine phosphatase activity"/>
    <property type="evidence" value="ECO:0007669"/>
    <property type="project" value="UniProtKB-EC"/>
</dbReference>
<dbReference type="Proteomes" id="UP000008983">
    <property type="component" value="Unassembled WGS sequence"/>
</dbReference>
<dbReference type="InterPro" id="IPR053040">
    <property type="entry name" value="LRR-containing_protein_71"/>
</dbReference>
<dbReference type="PANTHER" id="PTHR46984">
    <property type="entry name" value="LEUCINE-RICH REPEAT-CONTAINING PROTEIN 71"/>
    <property type="match status" value="1"/>
</dbReference>
<dbReference type="OMA" id="CQTIGIA"/>
<proteinExistence type="predicted"/>
<dbReference type="OrthoDB" id="301038at2759"/>
<dbReference type="AlphaFoldDB" id="G0QXZ7"/>
<evidence type="ECO:0000313" key="2">
    <source>
        <dbReference type="Proteomes" id="UP000008983"/>
    </source>
</evidence>
<dbReference type="EMBL" id="GL984093">
    <property type="protein sequence ID" value="EGR29911.1"/>
    <property type="molecule type" value="Genomic_DNA"/>
</dbReference>
<dbReference type="SUPFAM" id="SSF52047">
    <property type="entry name" value="RNI-like"/>
    <property type="match status" value="1"/>
</dbReference>
<dbReference type="GeneID" id="14906021"/>
<dbReference type="RefSeq" id="XP_004031147.1">
    <property type="nucleotide sequence ID" value="XM_004031099.1"/>
</dbReference>
<dbReference type="InterPro" id="IPR032675">
    <property type="entry name" value="LRR_dom_sf"/>
</dbReference>
<evidence type="ECO:0000313" key="1">
    <source>
        <dbReference type="EMBL" id="EGR29911.1"/>
    </source>
</evidence>
<keyword evidence="1" id="KW-0378">Hydrolase</keyword>
<dbReference type="PANTHER" id="PTHR46984:SF1">
    <property type="entry name" value="LEUCINE-RICH REPEAT-CONTAINING PROTEIN 71"/>
    <property type="match status" value="1"/>
</dbReference>
<accession>G0QXZ7</accession>